<dbReference type="EMBL" id="JAUNZN010000024">
    <property type="protein sequence ID" value="KAK4808574.1"/>
    <property type="molecule type" value="Genomic_DNA"/>
</dbReference>
<keyword evidence="2" id="KW-1185">Reference proteome</keyword>
<comment type="caution">
    <text evidence="1">The sequence shown here is derived from an EMBL/GenBank/DDBJ whole genome shotgun (WGS) entry which is preliminary data.</text>
</comment>
<evidence type="ECO:0000313" key="1">
    <source>
        <dbReference type="EMBL" id="KAK4808574.1"/>
    </source>
</evidence>
<sequence>MRFNKAKCQVLHLGHSNPMQRYRLGEEWLESCLAEKDLGVLADSRLNMSRQCAQVAKKANSILACIRNSTASRSRQVIVPLYLALVRPHLEYCVQFWAPHYKKDIKLLERVQRRATKLVKGLENKSYEERLRELGLFSLEKQRLRGDLIALYNYLKGGCSEVGVSLFSNFLRRASGEGGADLFSLVPTDRTHRNGSRLHQGRFRLDIRKHFFSERVLKHCNRLPREVVDAPSLLESKSYEEWLRQPGFFSLEKQRLRGDLIALYNYLKGGCSEVDVCLFCQVTSNRTRGNGLKWCQGRFRLDIRKNFFTKRIIKHWNRLPREAVESPSLEVFKRHVDVVLRDMV</sequence>
<dbReference type="PANTHER" id="PTHR33332">
    <property type="entry name" value="REVERSE TRANSCRIPTASE DOMAIN-CONTAINING PROTEIN"/>
    <property type="match status" value="1"/>
</dbReference>
<gene>
    <name evidence="1" type="ORF">QYF61_009877</name>
</gene>
<name>A0AAN7MLX2_MYCAM</name>
<proteinExistence type="predicted"/>
<evidence type="ECO:0000313" key="2">
    <source>
        <dbReference type="Proteomes" id="UP001333110"/>
    </source>
</evidence>
<organism evidence="1 2">
    <name type="scientific">Mycteria americana</name>
    <name type="common">Wood stork</name>
    <dbReference type="NCBI Taxonomy" id="33587"/>
    <lineage>
        <taxon>Eukaryota</taxon>
        <taxon>Metazoa</taxon>
        <taxon>Chordata</taxon>
        <taxon>Craniata</taxon>
        <taxon>Vertebrata</taxon>
        <taxon>Euteleostomi</taxon>
        <taxon>Archelosauria</taxon>
        <taxon>Archosauria</taxon>
        <taxon>Dinosauria</taxon>
        <taxon>Saurischia</taxon>
        <taxon>Theropoda</taxon>
        <taxon>Coelurosauria</taxon>
        <taxon>Aves</taxon>
        <taxon>Neognathae</taxon>
        <taxon>Neoaves</taxon>
        <taxon>Aequornithes</taxon>
        <taxon>Ciconiiformes</taxon>
        <taxon>Ciconiidae</taxon>
        <taxon>Mycteria</taxon>
    </lineage>
</organism>
<dbReference type="Proteomes" id="UP001333110">
    <property type="component" value="Unassembled WGS sequence"/>
</dbReference>
<accession>A0AAN7MLX2</accession>
<dbReference type="AlphaFoldDB" id="A0AAN7MLX2"/>
<evidence type="ECO:0008006" key="3">
    <source>
        <dbReference type="Google" id="ProtNLM"/>
    </source>
</evidence>
<reference evidence="1 2" key="1">
    <citation type="journal article" date="2023" name="J. Hered.">
        <title>Chromosome-level genome of the wood stork (Mycteria americana) provides insight into avian chromosome evolution.</title>
        <authorList>
            <person name="Flamio R. Jr."/>
            <person name="Ramstad K.M."/>
        </authorList>
    </citation>
    <scope>NUCLEOTIDE SEQUENCE [LARGE SCALE GENOMIC DNA]</scope>
    <source>
        <strain evidence="1">JAX WOST 10</strain>
    </source>
</reference>
<protein>
    <recommendedName>
        <fullName evidence="3">Reverse transcriptase</fullName>
    </recommendedName>
</protein>
<dbReference type="PRINTS" id="PR01345">
    <property type="entry name" value="CERVTRCPTASE"/>
</dbReference>